<reference evidence="2 4" key="1">
    <citation type="submission" date="2016-02" db="EMBL/GenBank/DDBJ databases">
        <authorList>
            <person name="Wen L."/>
            <person name="He K."/>
            <person name="Yang H."/>
        </authorList>
    </citation>
    <scope>NUCLEOTIDE SEQUENCE [LARGE SCALE GENOMIC DNA]</scope>
    <source>
        <strain evidence="2">Trichococcus_R210</strain>
    </source>
</reference>
<dbReference type="RefSeq" id="WP_068624659.1">
    <property type="nucleotide sequence ID" value="NZ_FJNB01000028.1"/>
</dbReference>
<evidence type="ECO:0000313" key="5">
    <source>
        <dbReference type="Proteomes" id="UP000199280"/>
    </source>
</evidence>
<dbReference type="EMBL" id="FJNB01000028">
    <property type="protein sequence ID" value="CZR09385.1"/>
    <property type="molecule type" value="Genomic_DNA"/>
</dbReference>
<accession>A0A143Z966</accession>
<dbReference type="SUPFAM" id="SSF55008">
    <property type="entry name" value="HMA, heavy metal-associated domain"/>
    <property type="match status" value="1"/>
</dbReference>
<dbReference type="Proteomes" id="UP000076878">
    <property type="component" value="Unassembled WGS sequence"/>
</dbReference>
<keyword evidence="5" id="KW-1185">Reference proteome</keyword>
<dbReference type="Pfam" id="PF00403">
    <property type="entry name" value="HMA"/>
    <property type="match status" value="1"/>
</dbReference>
<dbReference type="Gene3D" id="3.30.70.100">
    <property type="match status" value="1"/>
</dbReference>
<dbReference type="Proteomes" id="UP000199280">
    <property type="component" value="Unassembled WGS sequence"/>
</dbReference>
<dbReference type="GO" id="GO:0046872">
    <property type="term" value="F:metal ion binding"/>
    <property type="evidence" value="ECO:0007669"/>
    <property type="project" value="InterPro"/>
</dbReference>
<dbReference type="PROSITE" id="PS50846">
    <property type="entry name" value="HMA_2"/>
    <property type="match status" value="1"/>
</dbReference>
<reference evidence="3 5" key="2">
    <citation type="submission" date="2016-10" db="EMBL/GenBank/DDBJ databases">
        <authorList>
            <person name="Varghese N."/>
            <person name="Submissions S."/>
        </authorList>
    </citation>
    <scope>NUCLEOTIDE SEQUENCE [LARGE SCALE GENOMIC DNA]</scope>
    <source>
        <strain evidence="3 5">DSM 22150</strain>
    </source>
</reference>
<protein>
    <submittedName>
        <fullName evidence="3">Copper chaperone CopZ</fullName>
    </submittedName>
</protein>
<evidence type="ECO:0000313" key="2">
    <source>
        <dbReference type="EMBL" id="CZR09385.1"/>
    </source>
</evidence>
<dbReference type="InterPro" id="IPR006121">
    <property type="entry name" value="HMA_dom"/>
</dbReference>
<evidence type="ECO:0000313" key="3">
    <source>
        <dbReference type="EMBL" id="SEJ96720.1"/>
    </source>
</evidence>
<proteinExistence type="predicted"/>
<name>A0A143Z966_9LACT</name>
<dbReference type="AlphaFoldDB" id="A0A143Z966"/>
<dbReference type="InterPro" id="IPR036163">
    <property type="entry name" value="HMA_dom_sf"/>
</dbReference>
<dbReference type="EMBL" id="FNYT01000049">
    <property type="protein sequence ID" value="SEJ96720.1"/>
    <property type="molecule type" value="Genomic_DNA"/>
</dbReference>
<evidence type="ECO:0000313" key="4">
    <source>
        <dbReference type="Proteomes" id="UP000076878"/>
    </source>
</evidence>
<gene>
    <name evidence="3" type="ORF">SAMN05216375_1495</name>
    <name evidence="2" type="ORF">TR210_2713</name>
</gene>
<evidence type="ECO:0000259" key="1">
    <source>
        <dbReference type="PROSITE" id="PS50846"/>
    </source>
</evidence>
<dbReference type="CDD" id="cd00371">
    <property type="entry name" value="HMA"/>
    <property type="match status" value="1"/>
</dbReference>
<organism evidence="2 4">
    <name type="scientific">Trichococcus ilyis</name>
    <dbReference type="NCBI Taxonomy" id="640938"/>
    <lineage>
        <taxon>Bacteria</taxon>
        <taxon>Bacillati</taxon>
        <taxon>Bacillota</taxon>
        <taxon>Bacilli</taxon>
        <taxon>Lactobacillales</taxon>
        <taxon>Carnobacteriaceae</taxon>
        <taxon>Trichococcus</taxon>
    </lineage>
</organism>
<feature type="domain" description="HMA" evidence="1">
    <location>
        <begin position="1"/>
        <end position="66"/>
    </location>
</feature>
<sequence length="67" mass="7317">MKQEVFVEGMKCEGCAKGVKEKFESIKGVESVSVDLKGKKATISTRSVIDKATFVAVLEDTKYSVVE</sequence>
<dbReference type="OrthoDB" id="9813965at2"/>
<dbReference type="STRING" id="640938.TR210_2713"/>